<protein>
    <submittedName>
        <fullName evidence="3">Lytic transglycosylase domain-containing protein</fullName>
        <ecNumber evidence="3">4.2.2.n1</ecNumber>
    </submittedName>
</protein>
<dbReference type="PANTHER" id="PTHR37423">
    <property type="entry name" value="SOLUBLE LYTIC MUREIN TRANSGLYCOSYLASE-RELATED"/>
    <property type="match status" value="1"/>
</dbReference>
<evidence type="ECO:0000256" key="1">
    <source>
        <dbReference type="ARBA" id="ARBA00007734"/>
    </source>
</evidence>
<comment type="similarity">
    <text evidence="1">Belongs to the transglycosylase Slt family.</text>
</comment>
<dbReference type="EMBL" id="JAWDIQ010000001">
    <property type="protein sequence ID" value="MDY0408628.1"/>
    <property type="molecule type" value="Genomic_DNA"/>
</dbReference>
<sequence>MEIKNFQQFLQLQAMSMMTNKNDSLSNLAPIVDLAFKQLLQEKIDQAQMLNTEQFSPRNLSPSSMATNFFPVKGTQNHTKSSPTQQAYNPYVQAAAEKYNVDPQLIHAVIKAESNYNPNAKSGAGAMGLMQLMPGTAKSLGVTNPYDPAQNIEGGTKYLSQMLKRYHGNIETALAAYNAGPGNVDKHNGIPPFRETQNYVTKIMDSYLT</sequence>
<dbReference type="Gene3D" id="1.10.530.10">
    <property type="match status" value="1"/>
</dbReference>
<accession>A0ABU5CQI6</accession>
<evidence type="ECO:0000313" key="3">
    <source>
        <dbReference type="EMBL" id="MDY0408628.1"/>
    </source>
</evidence>
<comment type="caution">
    <text evidence="3">The sequence shown here is derived from an EMBL/GenBank/DDBJ whole genome shotgun (WGS) entry which is preliminary data.</text>
</comment>
<evidence type="ECO:0000259" key="2">
    <source>
        <dbReference type="Pfam" id="PF01464"/>
    </source>
</evidence>
<dbReference type="GO" id="GO:0016829">
    <property type="term" value="F:lyase activity"/>
    <property type="evidence" value="ECO:0007669"/>
    <property type="project" value="UniProtKB-KW"/>
</dbReference>
<keyword evidence="4" id="KW-1185">Reference proteome</keyword>
<dbReference type="InterPro" id="IPR023346">
    <property type="entry name" value="Lysozyme-like_dom_sf"/>
</dbReference>
<dbReference type="Pfam" id="PF01464">
    <property type="entry name" value="SLT"/>
    <property type="match status" value="1"/>
</dbReference>
<dbReference type="InterPro" id="IPR000189">
    <property type="entry name" value="Transglyc_AS"/>
</dbReference>
<dbReference type="RefSeq" id="WP_320379345.1">
    <property type="nucleotide sequence ID" value="NZ_JAWDIQ010000001.1"/>
</dbReference>
<gene>
    <name evidence="3" type="ORF">RWD45_08755</name>
</gene>
<reference evidence="3 4" key="1">
    <citation type="submission" date="2023-10" db="EMBL/GenBank/DDBJ databases">
        <title>Virgibacillus soli CC-YMP-6 genome.</title>
        <authorList>
            <person name="Miliotis G."/>
            <person name="Sengupta P."/>
            <person name="Hameed A."/>
            <person name="Chuvochina M."/>
            <person name="Mcdonagh F."/>
            <person name="Simpson A.C."/>
            <person name="Singh N.K."/>
            <person name="Rekha P.D."/>
            <person name="Raman K."/>
            <person name="Hugenholtz P."/>
            <person name="Venkateswaran K."/>
        </authorList>
    </citation>
    <scope>NUCLEOTIDE SEQUENCE [LARGE SCALE GENOMIC DNA]</scope>
    <source>
        <strain evidence="3 4">CC-YMP-6</strain>
    </source>
</reference>
<dbReference type="InterPro" id="IPR008258">
    <property type="entry name" value="Transglycosylase_SLT_dom_1"/>
</dbReference>
<dbReference type="PANTHER" id="PTHR37423:SF2">
    <property type="entry name" value="MEMBRANE-BOUND LYTIC MUREIN TRANSGLYCOSYLASE C"/>
    <property type="match status" value="1"/>
</dbReference>
<keyword evidence="3" id="KW-0456">Lyase</keyword>
<dbReference type="Proteomes" id="UP001275315">
    <property type="component" value="Unassembled WGS sequence"/>
</dbReference>
<dbReference type="SUPFAM" id="SSF53955">
    <property type="entry name" value="Lysozyme-like"/>
    <property type="match status" value="1"/>
</dbReference>
<dbReference type="PROSITE" id="PS00922">
    <property type="entry name" value="TRANSGLYCOSYLASE"/>
    <property type="match status" value="1"/>
</dbReference>
<name>A0ABU5CQI6_9BACI</name>
<proteinExistence type="inferred from homology"/>
<organism evidence="3 4">
    <name type="scientific">Paracerasibacillus soli</name>
    <dbReference type="NCBI Taxonomy" id="480284"/>
    <lineage>
        <taxon>Bacteria</taxon>
        <taxon>Bacillati</taxon>
        <taxon>Bacillota</taxon>
        <taxon>Bacilli</taxon>
        <taxon>Bacillales</taxon>
        <taxon>Bacillaceae</taxon>
        <taxon>Paracerasibacillus</taxon>
    </lineage>
</organism>
<feature type="domain" description="Transglycosylase SLT" evidence="2">
    <location>
        <begin position="91"/>
        <end position="199"/>
    </location>
</feature>
<dbReference type="CDD" id="cd00254">
    <property type="entry name" value="LT-like"/>
    <property type="match status" value="1"/>
</dbReference>
<evidence type="ECO:0000313" key="4">
    <source>
        <dbReference type="Proteomes" id="UP001275315"/>
    </source>
</evidence>
<dbReference type="EC" id="4.2.2.n1" evidence="3"/>